<evidence type="ECO:0000313" key="2">
    <source>
        <dbReference type="Proteomes" id="UP000308600"/>
    </source>
</evidence>
<gene>
    <name evidence="1" type="ORF">BDN72DRAFT_760051</name>
</gene>
<accession>A0ACD3B997</accession>
<proteinExistence type="predicted"/>
<protein>
    <submittedName>
        <fullName evidence="1">NAD(P)-binding protein</fullName>
    </submittedName>
</protein>
<dbReference type="Proteomes" id="UP000308600">
    <property type="component" value="Unassembled WGS sequence"/>
</dbReference>
<evidence type="ECO:0000313" key="1">
    <source>
        <dbReference type="EMBL" id="TFK74269.1"/>
    </source>
</evidence>
<dbReference type="EMBL" id="ML208269">
    <property type="protein sequence ID" value="TFK74269.1"/>
    <property type="molecule type" value="Genomic_DNA"/>
</dbReference>
<sequence length="352" mass="37909">MSQKDETIPTTQRAWVIEKLGIPRQALRLHENRPVPKLETGQALVKIQAAALNPLGWKSMGVLPQLARAKLSVPEYDFAGVVVDHGDTTFKRGDLVFGSLDPFFALNSGEGTLAEYVRVPSSALALRPAGKHPVDVAGIPLAGQTALQALSTFTRFEANQCILINGGSTAVGMYAIQIAKAKGAKVVVTCSPRHNSLMKDLGADETIDYTAAPLHEILTRSPPDPQFNIILDAVGLLDPSLYTHSPAYLAPGGVFVTTGPQPKSFSANQLWLAFKTAVAVARPAWLGGVPRGYKFIVMQTNQRDLDELRELCEAGKLRSVVDSVTEFDNVLEAYDRSMSGHAQGKVVVKIAD</sequence>
<reference evidence="1 2" key="1">
    <citation type="journal article" date="2019" name="Nat. Ecol. Evol.">
        <title>Megaphylogeny resolves global patterns of mushroom evolution.</title>
        <authorList>
            <person name="Varga T."/>
            <person name="Krizsan K."/>
            <person name="Foldi C."/>
            <person name="Dima B."/>
            <person name="Sanchez-Garcia M."/>
            <person name="Sanchez-Ramirez S."/>
            <person name="Szollosi G.J."/>
            <person name="Szarkandi J.G."/>
            <person name="Papp V."/>
            <person name="Albert L."/>
            <person name="Andreopoulos W."/>
            <person name="Angelini C."/>
            <person name="Antonin V."/>
            <person name="Barry K.W."/>
            <person name="Bougher N.L."/>
            <person name="Buchanan P."/>
            <person name="Buyck B."/>
            <person name="Bense V."/>
            <person name="Catcheside P."/>
            <person name="Chovatia M."/>
            <person name="Cooper J."/>
            <person name="Damon W."/>
            <person name="Desjardin D."/>
            <person name="Finy P."/>
            <person name="Geml J."/>
            <person name="Haridas S."/>
            <person name="Hughes K."/>
            <person name="Justo A."/>
            <person name="Karasinski D."/>
            <person name="Kautmanova I."/>
            <person name="Kiss B."/>
            <person name="Kocsube S."/>
            <person name="Kotiranta H."/>
            <person name="LaButti K.M."/>
            <person name="Lechner B.E."/>
            <person name="Liimatainen K."/>
            <person name="Lipzen A."/>
            <person name="Lukacs Z."/>
            <person name="Mihaltcheva S."/>
            <person name="Morgado L.N."/>
            <person name="Niskanen T."/>
            <person name="Noordeloos M.E."/>
            <person name="Ohm R.A."/>
            <person name="Ortiz-Santana B."/>
            <person name="Ovrebo C."/>
            <person name="Racz N."/>
            <person name="Riley R."/>
            <person name="Savchenko A."/>
            <person name="Shiryaev A."/>
            <person name="Soop K."/>
            <person name="Spirin V."/>
            <person name="Szebenyi C."/>
            <person name="Tomsovsky M."/>
            <person name="Tulloss R.E."/>
            <person name="Uehling J."/>
            <person name="Grigoriev I.V."/>
            <person name="Vagvolgyi C."/>
            <person name="Papp T."/>
            <person name="Martin F.M."/>
            <person name="Miettinen O."/>
            <person name="Hibbett D.S."/>
            <person name="Nagy L.G."/>
        </authorList>
    </citation>
    <scope>NUCLEOTIDE SEQUENCE [LARGE SCALE GENOMIC DNA]</scope>
    <source>
        <strain evidence="1 2">NL-1719</strain>
    </source>
</reference>
<name>A0ACD3B997_9AGAR</name>
<keyword evidence="2" id="KW-1185">Reference proteome</keyword>
<organism evidence="1 2">
    <name type="scientific">Pluteus cervinus</name>
    <dbReference type="NCBI Taxonomy" id="181527"/>
    <lineage>
        <taxon>Eukaryota</taxon>
        <taxon>Fungi</taxon>
        <taxon>Dikarya</taxon>
        <taxon>Basidiomycota</taxon>
        <taxon>Agaricomycotina</taxon>
        <taxon>Agaricomycetes</taxon>
        <taxon>Agaricomycetidae</taxon>
        <taxon>Agaricales</taxon>
        <taxon>Pluteineae</taxon>
        <taxon>Pluteaceae</taxon>
        <taxon>Pluteus</taxon>
    </lineage>
</organism>